<comment type="caution">
    <text evidence="1">The sequence shown here is derived from an EMBL/GenBank/DDBJ whole genome shotgun (WGS) entry which is preliminary data.</text>
</comment>
<dbReference type="RefSeq" id="WP_189065171.1">
    <property type="nucleotide sequence ID" value="NZ_BMQM01000015.1"/>
</dbReference>
<dbReference type="Proteomes" id="UP000634308">
    <property type="component" value="Unassembled WGS sequence"/>
</dbReference>
<accession>A0ABQ2RTK6</accession>
<proteinExistence type="predicted"/>
<keyword evidence="2" id="KW-1185">Reference proteome</keyword>
<protein>
    <recommendedName>
        <fullName evidence="3">Recombinase RecA</fullName>
    </recommendedName>
</protein>
<dbReference type="EMBL" id="BMQM01000015">
    <property type="protein sequence ID" value="GGR60860.1"/>
    <property type="molecule type" value="Genomic_DNA"/>
</dbReference>
<gene>
    <name evidence="1" type="ORF">GCM10008959_23350</name>
</gene>
<evidence type="ECO:0008006" key="3">
    <source>
        <dbReference type="Google" id="ProtNLM"/>
    </source>
</evidence>
<organism evidence="1 2">
    <name type="scientific">Deinococcus seoulensis</name>
    <dbReference type="NCBI Taxonomy" id="1837379"/>
    <lineage>
        <taxon>Bacteria</taxon>
        <taxon>Thermotogati</taxon>
        <taxon>Deinococcota</taxon>
        <taxon>Deinococci</taxon>
        <taxon>Deinococcales</taxon>
        <taxon>Deinococcaceae</taxon>
        <taxon>Deinococcus</taxon>
    </lineage>
</organism>
<sequence>MTEPLRRLKDILTGLVPGLRPPQAHLGFDHGRPLVLTPGHQCAMISMGPRSGKTELALHAARTWPGPVLLVMEDPSHDAVWEGDSSGYHLPRNMVRFSLRELPLTSPTALTNWFEHDAPISLSAGRKVVLDASWSQYLQTELSQGLQTLLLELAHMLAHMGGTGRPALVLIDGLYHNLPAIDFAAIRKAATLVPNLTLMGLSRVAGLNDVYDWVDHLEWADSVLLDGTGAAALLGHAGPTRLNHLADVVQTADQRPSAVYLSAAGPRTLKKRGWRYLDAYTPAPPTRP</sequence>
<evidence type="ECO:0000313" key="1">
    <source>
        <dbReference type="EMBL" id="GGR60860.1"/>
    </source>
</evidence>
<reference evidence="2" key="1">
    <citation type="journal article" date="2019" name="Int. J. Syst. Evol. Microbiol.">
        <title>The Global Catalogue of Microorganisms (GCM) 10K type strain sequencing project: providing services to taxonomists for standard genome sequencing and annotation.</title>
        <authorList>
            <consortium name="The Broad Institute Genomics Platform"/>
            <consortium name="The Broad Institute Genome Sequencing Center for Infectious Disease"/>
            <person name="Wu L."/>
            <person name="Ma J."/>
        </authorList>
    </citation>
    <scope>NUCLEOTIDE SEQUENCE [LARGE SCALE GENOMIC DNA]</scope>
    <source>
        <strain evidence="2">JCM 31404</strain>
    </source>
</reference>
<evidence type="ECO:0000313" key="2">
    <source>
        <dbReference type="Proteomes" id="UP000634308"/>
    </source>
</evidence>
<name>A0ABQ2RTK6_9DEIO</name>